<comment type="similarity">
    <text evidence="1">Belongs to the peptidase S1C family.</text>
</comment>
<gene>
    <name evidence="5" type="ORF">SAMN05216559_3520</name>
</gene>
<sequence length="377" mass="38293">MRHRTGYVTVVVIVAVLSVSGVATATVGAAPVGPAAQQQAGGSQQQADGACDYTALYEDSIDSVVSVQQVRGQGSGFVYQTGGNGSASYVVTNAHVVGNATDVTVQFRGGESLPGTVVGTDVYSDLAVVRVNETPGYVEALPVAENQTEHGERVAALGSPFGLEETITHGIVSGLNRSMPTRLGFEIPNVVQTDAPISPGNSGGPLVSCDGAVVGVNTAGIAAQGAENIGFAVSSTAVERVVPSLIETGEFTHPALGISGTGVTPAIADANDLESDRGVIVASVNEGAPAAEVLQGSDRVERADRQFVPIGGDVIVAVDGQNVSTSEELASVLLAETRPGDEVALTIVRDGERMTVNTTVIERPDPEASPGPNEGQP</sequence>
<evidence type="ECO:0000313" key="5">
    <source>
        <dbReference type="EMBL" id="SFS08814.1"/>
    </source>
</evidence>
<dbReference type="Gene3D" id="2.30.42.10">
    <property type="match status" value="1"/>
</dbReference>
<dbReference type="PROSITE" id="PS50106">
    <property type="entry name" value="PDZ"/>
    <property type="match status" value="1"/>
</dbReference>
<keyword evidence="2 5" id="KW-0645">Protease</keyword>
<dbReference type="PRINTS" id="PR00834">
    <property type="entry name" value="PROTEASES2C"/>
</dbReference>
<dbReference type="RefSeq" id="WP_089818099.1">
    <property type="nucleotide sequence ID" value="NZ_FOZK01000003.1"/>
</dbReference>
<feature type="domain" description="PDZ" evidence="4">
    <location>
        <begin position="245"/>
        <end position="351"/>
    </location>
</feature>
<accession>A0A1I6LZK0</accession>
<evidence type="ECO:0000256" key="3">
    <source>
        <dbReference type="ARBA" id="ARBA00022801"/>
    </source>
</evidence>
<dbReference type="PANTHER" id="PTHR43343:SF3">
    <property type="entry name" value="PROTEASE DO-LIKE 8, CHLOROPLASTIC"/>
    <property type="match status" value="1"/>
</dbReference>
<evidence type="ECO:0000256" key="2">
    <source>
        <dbReference type="ARBA" id="ARBA00022670"/>
    </source>
</evidence>
<dbReference type="AlphaFoldDB" id="A0A1I6LZK0"/>
<dbReference type="InterPro" id="IPR001940">
    <property type="entry name" value="Peptidase_S1C"/>
</dbReference>
<dbReference type="InterPro" id="IPR051201">
    <property type="entry name" value="Chloro_Bact_Ser_Proteases"/>
</dbReference>
<dbReference type="Gene3D" id="2.40.10.10">
    <property type="entry name" value="Trypsin-like serine proteases"/>
    <property type="match status" value="2"/>
</dbReference>
<dbReference type="InterPro" id="IPR001478">
    <property type="entry name" value="PDZ"/>
</dbReference>
<name>A0A1I6LZK0_9EURY</name>
<dbReference type="Pfam" id="PF13180">
    <property type="entry name" value="PDZ_2"/>
    <property type="match status" value="1"/>
</dbReference>
<dbReference type="GO" id="GO:0004252">
    <property type="term" value="F:serine-type endopeptidase activity"/>
    <property type="evidence" value="ECO:0007669"/>
    <property type="project" value="InterPro"/>
</dbReference>
<dbReference type="EMBL" id="FOZK01000003">
    <property type="protein sequence ID" value="SFS08814.1"/>
    <property type="molecule type" value="Genomic_DNA"/>
</dbReference>
<dbReference type="STRING" id="767519.SAMN05216559_3520"/>
<reference evidence="5 6" key="1">
    <citation type="submission" date="2016-10" db="EMBL/GenBank/DDBJ databases">
        <authorList>
            <person name="de Groot N.N."/>
        </authorList>
    </citation>
    <scope>NUCLEOTIDE SEQUENCE [LARGE SCALE GENOMIC DNA]</scope>
    <source>
        <strain evidence="5 6">CGMCC 1.10457</strain>
    </source>
</reference>
<protein>
    <submittedName>
        <fullName evidence="5">Serine protease, S1-C subfamily, contains C-terminal PDZ domain</fullName>
    </submittedName>
</protein>
<dbReference type="InterPro" id="IPR043504">
    <property type="entry name" value="Peptidase_S1_PA_chymotrypsin"/>
</dbReference>
<keyword evidence="6" id="KW-1185">Reference proteome</keyword>
<proteinExistence type="inferred from homology"/>
<dbReference type="OrthoDB" id="350578at2157"/>
<keyword evidence="3" id="KW-0378">Hydrolase</keyword>
<evidence type="ECO:0000259" key="4">
    <source>
        <dbReference type="PROSITE" id="PS50106"/>
    </source>
</evidence>
<evidence type="ECO:0000256" key="1">
    <source>
        <dbReference type="ARBA" id="ARBA00010541"/>
    </source>
</evidence>
<dbReference type="Proteomes" id="UP000199062">
    <property type="component" value="Unassembled WGS sequence"/>
</dbReference>
<dbReference type="PANTHER" id="PTHR43343">
    <property type="entry name" value="PEPTIDASE S12"/>
    <property type="match status" value="1"/>
</dbReference>
<dbReference type="SUPFAM" id="SSF50156">
    <property type="entry name" value="PDZ domain-like"/>
    <property type="match status" value="1"/>
</dbReference>
<dbReference type="GO" id="GO:0006508">
    <property type="term" value="P:proteolysis"/>
    <property type="evidence" value="ECO:0007669"/>
    <property type="project" value="UniProtKB-KW"/>
</dbReference>
<dbReference type="SMART" id="SM00228">
    <property type="entry name" value="PDZ"/>
    <property type="match status" value="1"/>
</dbReference>
<dbReference type="Pfam" id="PF13365">
    <property type="entry name" value="Trypsin_2"/>
    <property type="match status" value="1"/>
</dbReference>
<organism evidence="5 6">
    <name type="scientific">Halomicrobium zhouii</name>
    <dbReference type="NCBI Taxonomy" id="767519"/>
    <lineage>
        <taxon>Archaea</taxon>
        <taxon>Methanobacteriati</taxon>
        <taxon>Methanobacteriota</taxon>
        <taxon>Stenosarchaea group</taxon>
        <taxon>Halobacteria</taxon>
        <taxon>Halobacteriales</taxon>
        <taxon>Haloarculaceae</taxon>
        <taxon>Halomicrobium</taxon>
    </lineage>
</organism>
<dbReference type="InterPro" id="IPR036034">
    <property type="entry name" value="PDZ_sf"/>
</dbReference>
<dbReference type="SUPFAM" id="SSF50494">
    <property type="entry name" value="Trypsin-like serine proteases"/>
    <property type="match status" value="1"/>
</dbReference>
<evidence type="ECO:0000313" key="6">
    <source>
        <dbReference type="Proteomes" id="UP000199062"/>
    </source>
</evidence>
<dbReference type="InterPro" id="IPR009003">
    <property type="entry name" value="Peptidase_S1_PA"/>
</dbReference>